<keyword evidence="4" id="KW-1185">Reference proteome</keyword>
<dbReference type="InterPro" id="IPR052664">
    <property type="entry name" value="BTB-MATH_domain_protein"/>
</dbReference>
<gene>
    <name evidence="3" type="primary">Cnig_chr_III.g9179</name>
    <name evidence="3" type="ORF">B9Z55_009179</name>
</gene>
<reference evidence="4" key="1">
    <citation type="submission" date="2017-10" db="EMBL/GenBank/DDBJ databases">
        <title>Rapid genome shrinkage in a self-fertile nematode reveals novel sperm competition proteins.</title>
        <authorList>
            <person name="Yin D."/>
            <person name="Schwarz E.M."/>
            <person name="Thomas C.G."/>
            <person name="Felde R.L."/>
            <person name="Korf I.F."/>
            <person name="Cutter A.D."/>
            <person name="Schartner C.M."/>
            <person name="Ralston E.J."/>
            <person name="Meyer B.J."/>
            <person name="Haag E.S."/>
        </authorList>
    </citation>
    <scope>NUCLEOTIDE SEQUENCE [LARGE SCALE GENOMIC DNA]</scope>
    <source>
        <strain evidence="4">JU1422</strain>
    </source>
</reference>
<dbReference type="Pfam" id="PF00651">
    <property type="entry name" value="BTB"/>
    <property type="match status" value="1"/>
</dbReference>
<dbReference type="Pfam" id="PF00917">
    <property type="entry name" value="MATH"/>
    <property type="match status" value="1"/>
</dbReference>
<dbReference type="InterPro" id="IPR011333">
    <property type="entry name" value="SKP1/BTB/POZ_sf"/>
</dbReference>
<dbReference type="EMBL" id="PDUG01000003">
    <property type="protein sequence ID" value="PIC41943.1"/>
    <property type="molecule type" value="Genomic_DNA"/>
</dbReference>
<dbReference type="InterPro" id="IPR002083">
    <property type="entry name" value="MATH/TRAF_dom"/>
</dbReference>
<dbReference type="OrthoDB" id="5858638at2759"/>
<name>A0A2G5UR71_9PELO</name>
<dbReference type="PANTHER" id="PTHR22743">
    <property type="entry name" value="MEPRIN/TRAF-LIKE MATH FAMILY-C.ELEGANS"/>
    <property type="match status" value="1"/>
</dbReference>
<evidence type="ECO:0000313" key="3">
    <source>
        <dbReference type="EMBL" id="PIC41943.1"/>
    </source>
</evidence>
<accession>A0A2G5UR71</accession>
<dbReference type="Proteomes" id="UP000230233">
    <property type="component" value="Chromosome III"/>
</dbReference>
<evidence type="ECO:0000256" key="1">
    <source>
        <dbReference type="SAM" id="MobiDB-lite"/>
    </source>
</evidence>
<dbReference type="Gene3D" id="3.30.710.10">
    <property type="entry name" value="Potassium Channel Kv1.1, Chain A"/>
    <property type="match status" value="1"/>
</dbReference>
<proteinExistence type="predicted"/>
<protein>
    <recommendedName>
        <fullName evidence="2">BTB domain-containing protein</fullName>
    </recommendedName>
</protein>
<dbReference type="PANTHER" id="PTHR22743:SF165">
    <property type="entry name" value="BTB AND MATH DOMAIN CONTAINING-RELATED"/>
    <property type="match status" value="1"/>
</dbReference>
<feature type="domain" description="BTB" evidence="2">
    <location>
        <begin position="174"/>
        <end position="232"/>
    </location>
</feature>
<comment type="caution">
    <text evidence="3">The sequence shown here is derived from an EMBL/GenBank/DDBJ whole genome shotgun (WGS) entry which is preliminary data.</text>
</comment>
<dbReference type="InterPro" id="IPR000210">
    <property type="entry name" value="BTB/POZ_dom"/>
</dbReference>
<dbReference type="PROSITE" id="PS50097">
    <property type="entry name" value="BTB"/>
    <property type="match status" value="1"/>
</dbReference>
<dbReference type="SUPFAM" id="SSF54695">
    <property type="entry name" value="POZ domain"/>
    <property type="match status" value="1"/>
</dbReference>
<organism evidence="3 4">
    <name type="scientific">Caenorhabditis nigoni</name>
    <dbReference type="NCBI Taxonomy" id="1611254"/>
    <lineage>
        <taxon>Eukaryota</taxon>
        <taxon>Metazoa</taxon>
        <taxon>Ecdysozoa</taxon>
        <taxon>Nematoda</taxon>
        <taxon>Chromadorea</taxon>
        <taxon>Rhabditida</taxon>
        <taxon>Rhabditina</taxon>
        <taxon>Rhabditomorpha</taxon>
        <taxon>Rhabditoidea</taxon>
        <taxon>Rhabditidae</taxon>
        <taxon>Peloderinae</taxon>
        <taxon>Caenorhabditis</taxon>
    </lineage>
</organism>
<feature type="region of interest" description="Disordered" evidence="1">
    <location>
        <begin position="29"/>
        <end position="52"/>
    </location>
</feature>
<dbReference type="AlphaFoldDB" id="A0A2G5UR71"/>
<evidence type="ECO:0000313" key="4">
    <source>
        <dbReference type="Proteomes" id="UP000230233"/>
    </source>
</evidence>
<dbReference type="CDD" id="cd01165">
    <property type="entry name" value="BTB_POZ"/>
    <property type="match status" value="1"/>
</dbReference>
<sequence length="330" mass="38510">MDKPKEKEFMIRHVFSNMNRVLSRVMAPRAPQVSRKRGLRPRGEDRPIMGSVSGPTEMRYDIPWHLGMRDALFWQKFSLNCGLKTLKHRSAAQQHRWSIEADVEMKFVGKHGTFVEKASVEFNQYHADTDFMVELSEIQNCKDDDKLRVEWRVKINKMEGFEDEEDAEYPEDKPTVVLVVGKQKFEADKKFLADNCSYFRTLFFETSDEFGKDETEIDDCNSKDFENFLGILKGEQDIDHKSIDQVLELSARFGCNPMLTKCEEFLMKKSKKSIKIKFNLAIKYQLNNLKKKCLSDLKSKKELTEIGSENLDHFTAAVWKELFEKSISLN</sequence>
<evidence type="ECO:0000259" key="2">
    <source>
        <dbReference type="PROSITE" id="PS50097"/>
    </source>
</evidence>
<dbReference type="SMART" id="SM00225">
    <property type="entry name" value="BTB"/>
    <property type="match status" value="1"/>
</dbReference>